<sequence>FVNNQWANFTLGHCGYDDREAKEIGASAIKEFFGPNRPYTADRAEVYEKLLDSWGGIPEHLQANFSRFLGGEEDLGGGGAPRAMLGELPAELLAERGVIVAGNPESCIESVRRHEEIGVDQLLLIMQSDQVSHEKVMTSIELFGKEVIPAFQ</sequence>
<evidence type="ECO:0000313" key="1">
    <source>
        <dbReference type="EMBL" id="SVD32494.1"/>
    </source>
</evidence>
<dbReference type="AlphaFoldDB" id="A0A382UE01"/>
<dbReference type="EMBL" id="UINC01143522">
    <property type="protein sequence ID" value="SVD32494.1"/>
    <property type="molecule type" value="Genomic_DNA"/>
</dbReference>
<dbReference type="GO" id="GO:0016705">
    <property type="term" value="F:oxidoreductase activity, acting on paired donors, with incorporation or reduction of molecular oxygen"/>
    <property type="evidence" value="ECO:0007669"/>
    <property type="project" value="InterPro"/>
</dbReference>
<feature type="non-terminal residue" evidence="1">
    <location>
        <position position="1"/>
    </location>
</feature>
<proteinExistence type="predicted"/>
<dbReference type="Gene3D" id="3.20.20.30">
    <property type="entry name" value="Luciferase-like domain"/>
    <property type="match status" value="1"/>
</dbReference>
<evidence type="ECO:0008006" key="2">
    <source>
        <dbReference type="Google" id="ProtNLM"/>
    </source>
</evidence>
<dbReference type="SUPFAM" id="SSF51679">
    <property type="entry name" value="Bacterial luciferase-like"/>
    <property type="match status" value="1"/>
</dbReference>
<gene>
    <name evidence="1" type="ORF">METZ01_LOCUS385348</name>
</gene>
<name>A0A382UE01_9ZZZZ</name>
<protein>
    <recommendedName>
        <fullName evidence="2">Luciferase-like domain-containing protein</fullName>
    </recommendedName>
</protein>
<organism evidence="1">
    <name type="scientific">marine metagenome</name>
    <dbReference type="NCBI Taxonomy" id="408172"/>
    <lineage>
        <taxon>unclassified sequences</taxon>
        <taxon>metagenomes</taxon>
        <taxon>ecological metagenomes</taxon>
    </lineage>
</organism>
<reference evidence="1" key="1">
    <citation type="submission" date="2018-05" db="EMBL/GenBank/DDBJ databases">
        <authorList>
            <person name="Lanie J.A."/>
            <person name="Ng W.-L."/>
            <person name="Kazmierczak K.M."/>
            <person name="Andrzejewski T.M."/>
            <person name="Davidsen T.M."/>
            <person name="Wayne K.J."/>
            <person name="Tettelin H."/>
            <person name="Glass J.I."/>
            <person name="Rusch D."/>
            <person name="Podicherti R."/>
            <person name="Tsui H.-C.T."/>
            <person name="Winkler M.E."/>
        </authorList>
    </citation>
    <scope>NUCLEOTIDE SEQUENCE</scope>
</reference>
<dbReference type="InterPro" id="IPR036661">
    <property type="entry name" value="Luciferase-like_sf"/>
</dbReference>
<accession>A0A382UE01</accession>